<keyword evidence="3" id="KW-1185">Reference proteome</keyword>
<proteinExistence type="predicted"/>
<comment type="caution">
    <text evidence="2">The sequence shown here is derived from an EMBL/GenBank/DDBJ whole genome shotgun (WGS) entry which is preliminary data.</text>
</comment>
<dbReference type="Proteomes" id="UP000593567">
    <property type="component" value="Unassembled WGS sequence"/>
</dbReference>
<dbReference type="AlphaFoldDB" id="A0A7J7JF75"/>
<evidence type="ECO:0000256" key="1">
    <source>
        <dbReference type="SAM" id="MobiDB-lite"/>
    </source>
</evidence>
<reference evidence="2" key="1">
    <citation type="submission" date="2020-06" db="EMBL/GenBank/DDBJ databases">
        <title>Draft genome of Bugula neritina, a colonial animal packing powerful symbionts and potential medicines.</title>
        <authorList>
            <person name="Rayko M."/>
        </authorList>
    </citation>
    <scope>NUCLEOTIDE SEQUENCE [LARGE SCALE GENOMIC DNA]</scope>
    <source>
        <strain evidence="2">Kwan_BN1</strain>
    </source>
</reference>
<feature type="region of interest" description="Disordered" evidence="1">
    <location>
        <begin position="134"/>
        <end position="201"/>
    </location>
</feature>
<name>A0A7J7JF75_BUGNE</name>
<dbReference type="EMBL" id="VXIV02002599">
    <property type="protein sequence ID" value="KAF6024256.1"/>
    <property type="molecule type" value="Genomic_DNA"/>
</dbReference>
<gene>
    <name evidence="2" type="ORF">EB796_017443</name>
</gene>
<sequence>MLIIFLLIIYKIINFMADAYYLWRDENVSEIASLAAQNIVFQNGVLDISSEGEDKIPLDLSLVSAHRNHKLTMGQEAEDQLSADYIADLVEKIAARSIPQGRVVQIKIAGLPEAKHNGMVKQKDETLINANIEDMSSPEGVEVSSGVQTGYDDDEMSPSVKEKSPEVDEAPEKVNGELQVVDQQPEKADEKPQLLVDQKSQDEKLNHGWVKFVTTEES</sequence>
<feature type="compositionally biased region" description="Low complexity" evidence="1">
    <location>
        <begin position="137"/>
        <end position="147"/>
    </location>
</feature>
<evidence type="ECO:0000313" key="2">
    <source>
        <dbReference type="EMBL" id="KAF6024256.1"/>
    </source>
</evidence>
<evidence type="ECO:0000313" key="3">
    <source>
        <dbReference type="Proteomes" id="UP000593567"/>
    </source>
</evidence>
<protein>
    <submittedName>
        <fullName evidence="2">Uncharacterized protein</fullName>
    </submittedName>
</protein>
<feature type="compositionally biased region" description="Basic and acidic residues" evidence="1">
    <location>
        <begin position="160"/>
        <end position="175"/>
    </location>
</feature>
<accession>A0A7J7JF75</accession>
<organism evidence="2 3">
    <name type="scientific">Bugula neritina</name>
    <name type="common">Brown bryozoan</name>
    <name type="synonym">Sertularia neritina</name>
    <dbReference type="NCBI Taxonomy" id="10212"/>
    <lineage>
        <taxon>Eukaryota</taxon>
        <taxon>Metazoa</taxon>
        <taxon>Spiralia</taxon>
        <taxon>Lophotrochozoa</taxon>
        <taxon>Bryozoa</taxon>
        <taxon>Gymnolaemata</taxon>
        <taxon>Cheilostomatida</taxon>
        <taxon>Flustrina</taxon>
        <taxon>Buguloidea</taxon>
        <taxon>Bugulidae</taxon>
        <taxon>Bugula</taxon>
    </lineage>
</organism>